<dbReference type="PROSITE" id="PS51891">
    <property type="entry name" value="CENP_V_GFA"/>
    <property type="match status" value="1"/>
</dbReference>
<protein>
    <recommendedName>
        <fullName evidence="5">CENP-V/GFA domain-containing protein</fullName>
    </recommendedName>
</protein>
<sequence length="139" mass="15716">MNKRDETQFGGCHCGAIRYQLDGKPVYVSFCHCEDCRRSTGALAVVYAVYLPDQVQFIKGQRKSYQSSPGVIRTFCSGCGTSLSYEAEWQGQLVMGFFVASLDNPEAFPPERHVFDSERISWFNVTDELPHYDALPDNK</sequence>
<feature type="domain" description="CENP-V/GFA" evidence="5">
    <location>
        <begin position="8"/>
        <end position="133"/>
    </location>
</feature>
<evidence type="ECO:0000259" key="5">
    <source>
        <dbReference type="PROSITE" id="PS51891"/>
    </source>
</evidence>
<keyword evidence="2" id="KW-0479">Metal-binding</keyword>
<keyword evidence="3" id="KW-0862">Zinc</keyword>
<evidence type="ECO:0000256" key="4">
    <source>
        <dbReference type="ARBA" id="ARBA00023239"/>
    </source>
</evidence>
<accession>A0A3E0DVU8</accession>
<comment type="similarity">
    <text evidence="1">Belongs to the Gfa family.</text>
</comment>
<dbReference type="InterPro" id="IPR006913">
    <property type="entry name" value="CENP-V/GFA"/>
</dbReference>
<dbReference type="Gene3D" id="3.90.1590.10">
    <property type="entry name" value="glutathione-dependent formaldehyde- activating enzyme (gfa)"/>
    <property type="match status" value="1"/>
</dbReference>
<keyword evidence="7" id="KW-1185">Reference proteome</keyword>
<dbReference type="GO" id="GO:0046872">
    <property type="term" value="F:metal ion binding"/>
    <property type="evidence" value="ECO:0007669"/>
    <property type="project" value="UniProtKB-KW"/>
</dbReference>
<dbReference type="EMBL" id="QUNG01000001">
    <property type="protein sequence ID" value="REG86955.1"/>
    <property type="molecule type" value="Genomic_DNA"/>
</dbReference>
<keyword evidence="4" id="KW-0456">Lyase</keyword>
<reference evidence="6 7" key="1">
    <citation type="submission" date="2018-08" db="EMBL/GenBank/DDBJ databases">
        <title>Genomic Encyclopedia of Type Strains, Phase III (KMG-III): the genomes of soil and plant-associated and newly described type strains.</title>
        <authorList>
            <person name="Whitman W."/>
        </authorList>
    </citation>
    <scope>NUCLEOTIDE SEQUENCE [LARGE SCALE GENOMIC DNA]</scope>
    <source>
        <strain evidence="6 7">CECT 7375</strain>
    </source>
</reference>
<name>A0A3E0DVU8_9GAMM</name>
<dbReference type="GO" id="GO:0016846">
    <property type="term" value="F:carbon-sulfur lyase activity"/>
    <property type="evidence" value="ECO:0007669"/>
    <property type="project" value="InterPro"/>
</dbReference>
<dbReference type="PANTHER" id="PTHR33337">
    <property type="entry name" value="GFA DOMAIN-CONTAINING PROTEIN"/>
    <property type="match status" value="1"/>
</dbReference>
<dbReference type="InterPro" id="IPR011057">
    <property type="entry name" value="Mss4-like_sf"/>
</dbReference>
<dbReference type="PANTHER" id="PTHR33337:SF40">
    <property type="entry name" value="CENP-V_GFA DOMAIN-CONTAINING PROTEIN-RELATED"/>
    <property type="match status" value="1"/>
</dbReference>
<dbReference type="SUPFAM" id="SSF51316">
    <property type="entry name" value="Mss4-like"/>
    <property type="match status" value="1"/>
</dbReference>
<evidence type="ECO:0000256" key="3">
    <source>
        <dbReference type="ARBA" id="ARBA00022833"/>
    </source>
</evidence>
<dbReference type="AlphaFoldDB" id="A0A3E0DVU8"/>
<dbReference type="OrthoDB" id="9786619at2"/>
<evidence type="ECO:0000313" key="6">
    <source>
        <dbReference type="EMBL" id="REG86955.1"/>
    </source>
</evidence>
<dbReference type="RefSeq" id="WP_115896183.1">
    <property type="nucleotide sequence ID" value="NZ_QUNG01000001.1"/>
</dbReference>
<evidence type="ECO:0000256" key="1">
    <source>
        <dbReference type="ARBA" id="ARBA00005495"/>
    </source>
</evidence>
<organism evidence="6 7">
    <name type="scientific">Marinomonas pollencensis</name>
    <dbReference type="NCBI Taxonomy" id="491954"/>
    <lineage>
        <taxon>Bacteria</taxon>
        <taxon>Pseudomonadati</taxon>
        <taxon>Pseudomonadota</taxon>
        <taxon>Gammaproteobacteria</taxon>
        <taxon>Oceanospirillales</taxon>
        <taxon>Oceanospirillaceae</taxon>
        <taxon>Marinomonas</taxon>
    </lineage>
</organism>
<proteinExistence type="inferred from homology"/>
<gene>
    <name evidence="6" type="ORF">DFP81_101525</name>
</gene>
<comment type="caution">
    <text evidence="6">The sequence shown here is derived from an EMBL/GenBank/DDBJ whole genome shotgun (WGS) entry which is preliminary data.</text>
</comment>
<dbReference type="Proteomes" id="UP000256542">
    <property type="component" value="Unassembled WGS sequence"/>
</dbReference>
<evidence type="ECO:0000313" key="7">
    <source>
        <dbReference type="Proteomes" id="UP000256542"/>
    </source>
</evidence>
<evidence type="ECO:0000256" key="2">
    <source>
        <dbReference type="ARBA" id="ARBA00022723"/>
    </source>
</evidence>
<dbReference type="Pfam" id="PF04828">
    <property type="entry name" value="GFA"/>
    <property type="match status" value="1"/>
</dbReference>